<feature type="compositionally biased region" description="Basic and acidic residues" evidence="1">
    <location>
        <begin position="98"/>
        <end position="109"/>
    </location>
</feature>
<evidence type="ECO:0000313" key="3">
    <source>
        <dbReference type="Proteomes" id="UP000245263"/>
    </source>
</evidence>
<feature type="compositionally biased region" description="Low complexity" evidence="1">
    <location>
        <begin position="110"/>
        <end position="127"/>
    </location>
</feature>
<name>A0ABM7UNL2_9LEPT</name>
<reference evidence="2 3" key="1">
    <citation type="submission" date="2021-08" db="EMBL/GenBank/DDBJ databases">
        <title>Complete genome sequence of Leptospira kobayashii strain E30.</title>
        <authorList>
            <person name="Nakao R."/>
            <person name="Nakamura S."/>
            <person name="Masuzawa T."/>
            <person name="Koizumi N."/>
        </authorList>
    </citation>
    <scope>NUCLEOTIDE SEQUENCE [LARGE SCALE GENOMIC DNA]</scope>
    <source>
        <strain evidence="2 3">E30</strain>
    </source>
</reference>
<organism evidence="2 3">
    <name type="scientific">Leptospira kobayashii</name>
    <dbReference type="NCBI Taxonomy" id="1917830"/>
    <lineage>
        <taxon>Bacteria</taxon>
        <taxon>Pseudomonadati</taxon>
        <taxon>Spirochaetota</taxon>
        <taxon>Spirochaetia</taxon>
        <taxon>Leptospirales</taxon>
        <taxon>Leptospiraceae</taxon>
        <taxon>Leptospira</taxon>
    </lineage>
</organism>
<dbReference type="RefSeq" id="WP_109022451.1">
    <property type="nucleotide sequence ID" value="NZ_AP025029.1"/>
</dbReference>
<evidence type="ECO:0000313" key="2">
    <source>
        <dbReference type="EMBL" id="BDA80731.1"/>
    </source>
</evidence>
<keyword evidence="3" id="KW-1185">Reference proteome</keyword>
<proteinExistence type="predicted"/>
<dbReference type="EMBL" id="AP025029">
    <property type="protein sequence ID" value="BDA80731.1"/>
    <property type="molecule type" value="Genomic_DNA"/>
</dbReference>
<gene>
    <name evidence="2" type="ORF">LPTSP3_g36610</name>
</gene>
<feature type="region of interest" description="Disordered" evidence="1">
    <location>
        <begin position="85"/>
        <end position="137"/>
    </location>
</feature>
<protein>
    <submittedName>
        <fullName evidence="2">Uncharacterized protein</fullName>
    </submittedName>
</protein>
<feature type="compositionally biased region" description="Basic residues" evidence="1">
    <location>
        <begin position="128"/>
        <end position="137"/>
    </location>
</feature>
<accession>A0ABM7UNL2</accession>
<sequence>MSQPKRVAFQKFTNAMRKLSVEVNDTEICKRLDILMATSKDDLPLAQVNQLLADPKSFDPRAIPEPYTQYVRHFIYMVKRNGRLPSESRVSFGDGDEEGHSRTKSDSLAKKGSQSSKTSKSTSPAKKSASKKAAKKK</sequence>
<evidence type="ECO:0000256" key="1">
    <source>
        <dbReference type="SAM" id="MobiDB-lite"/>
    </source>
</evidence>
<dbReference type="Proteomes" id="UP000245263">
    <property type="component" value="Chromosome 2"/>
</dbReference>
<dbReference type="NCBIfam" id="NF047546">
    <property type="entry name" value="PhIPhlseLepto"/>
    <property type="match status" value="1"/>
</dbReference>